<evidence type="ECO:0000313" key="8">
    <source>
        <dbReference type="Proteomes" id="UP001157914"/>
    </source>
</evidence>
<dbReference type="InterPro" id="IPR017853">
    <property type="entry name" value="GH"/>
</dbReference>
<keyword evidence="2 3" id="KW-0326">Glycosidase</keyword>
<dbReference type="Gene3D" id="3.20.20.80">
    <property type="entry name" value="Glycosidases"/>
    <property type="match status" value="1"/>
</dbReference>
<evidence type="ECO:0000256" key="4">
    <source>
        <dbReference type="SAM" id="MobiDB-lite"/>
    </source>
</evidence>
<dbReference type="Proteomes" id="UP001157914">
    <property type="component" value="Unassembled WGS sequence"/>
</dbReference>
<feature type="signal peptide" evidence="5">
    <location>
        <begin position="1"/>
        <end position="29"/>
    </location>
</feature>
<feature type="region of interest" description="Disordered" evidence="4">
    <location>
        <begin position="323"/>
        <end position="356"/>
    </location>
</feature>
<comment type="similarity">
    <text evidence="3">Belongs to the glycosyl hydrolase 5 (cellulase A) family.</text>
</comment>
<feature type="compositionally biased region" description="Polar residues" evidence="4">
    <location>
        <begin position="323"/>
        <end position="334"/>
    </location>
</feature>
<dbReference type="PROSITE" id="PS00659">
    <property type="entry name" value="GLYCOSYL_HYDROL_F5"/>
    <property type="match status" value="1"/>
</dbReference>
<sequence length="356" mass="39188">MVVRLAIKNPRLLTTGIAKALVISACAFAVPYQAAASVCLKGVNLSGAEYGDRDGVYGTNYRYPSEATIRYFADQGMNVVRLPFRWARLQRVPGMPLDEQELARLKASVDLIRANGMSIVLDPHDFGYYEDRQIGSQDFPARFFADFWVRLAIEFSDQDDVAFGLMNEPYDIQNSVWLAAANQAIAGIRATGAENLILVPGTNWSGITGWWLDMTGGPNAEVMANVKDPAGNFALEVHQYMDIDSSGTHETCPNVAGVMDSMERFTQWLDEIDGRAFLGEFGGSKDPECLAGLEKMVGFMDAHPDRWIGWTYWAAGDWWPESEGNNIQPTSSGDRPQLGSIMSSGRPGEPVCLTGY</sequence>
<dbReference type="RefSeq" id="WP_155190761.1">
    <property type="nucleotide sequence ID" value="NZ_BAAAEA010000002.1"/>
</dbReference>
<gene>
    <name evidence="7" type="ORF">SAMN06265374_3914</name>
</gene>
<keyword evidence="5" id="KW-0732">Signal</keyword>
<dbReference type="EMBL" id="FXTT01000006">
    <property type="protein sequence ID" value="SMP34784.1"/>
    <property type="molecule type" value="Genomic_DNA"/>
</dbReference>
<evidence type="ECO:0000256" key="2">
    <source>
        <dbReference type="ARBA" id="ARBA00023295"/>
    </source>
</evidence>
<reference evidence="7 8" key="1">
    <citation type="submission" date="2017-05" db="EMBL/GenBank/DDBJ databases">
        <authorList>
            <person name="Varghese N."/>
            <person name="Submissions S."/>
        </authorList>
    </citation>
    <scope>NUCLEOTIDE SEQUENCE [LARGE SCALE GENOMIC DNA]</scope>
    <source>
        <strain evidence="7 8">DSM 15949</strain>
    </source>
</reference>
<dbReference type="Pfam" id="PF00150">
    <property type="entry name" value="Cellulase"/>
    <property type="match status" value="1"/>
</dbReference>
<protein>
    <submittedName>
        <fullName evidence="7">Cellulase family 5</fullName>
    </submittedName>
</protein>
<organism evidence="7 8">
    <name type="scientific">Roseibium denhamense</name>
    <dbReference type="NCBI Taxonomy" id="76305"/>
    <lineage>
        <taxon>Bacteria</taxon>
        <taxon>Pseudomonadati</taxon>
        <taxon>Pseudomonadota</taxon>
        <taxon>Alphaproteobacteria</taxon>
        <taxon>Hyphomicrobiales</taxon>
        <taxon>Stappiaceae</taxon>
        <taxon>Roseibium</taxon>
    </lineage>
</organism>
<evidence type="ECO:0000256" key="5">
    <source>
        <dbReference type="SAM" id="SignalP"/>
    </source>
</evidence>
<keyword evidence="8" id="KW-1185">Reference proteome</keyword>
<keyword evidence="1 3" id="KW-0378">Hydrolase</keyword>
<proteinExistence type="inferred from homology"/>
<feature type="chain" id="PRO_5047035714" evidence="5">
    <location>
        <begin position="30"/>
        <end position="356"/>
    </location>
</feature>
<dbReference type="PANTHER" id="PTHR34142:SF1">
    <property type="entry name" value="GLYCOSIDE HYDROLASE FAMILY 5 DOMAIN-CONTAINING PROTEIN"/>
    <property type="match status" value="1"/>
</dbReference>
<evidence type="ECO:0000256" key="1">
    <source>
        <dbReference type="ARBA" id="ARBA00022801"/>
    </source>
</evidence>
<name>A0ABY1PIZ9_9HYPH</name>
<evidence type="ECO:0000313" key="7">
    <source>
        <dbReference type="EMBL" id="SMP34784.1"/>
    </source>
</evidence>
<dbReference type="InterPro" id="IPR018087">
    <property type="entry name" value="Glyco_hydro_5_CS"/>
</dbReference>
<evidence type="ECO:0000259" key="6">
    <source>
        <dbReference type="Pfam" id="PF00150"/>
    </source>
</evidence>
<dbReference type="PANTHER" id="PTHR34142">
    <property type="entry name" value="ENDO-BETA-1,4-GLUCANASE A"/>
    <property type="match status" value="1"/>
</dbReference>
<feature type="domain" description="Glycoside hydrolase family 5" evidence="6">
    <location>
        <begin position="44"/>
        <end position="315"/>
    </location>
</feature>
<dbReference type="InterPro" id="IPR001547">
    <property type="entry name" value="Glyco_hydro_5"/>
</dbReference>
<comment type="caution">
    <text evidence="7">The sequence shown here is derived from an EMBL/GenBank/DDBJ whole genome shotgun (WGS) entry which is preliminary data.</text>
</comment>
<dbReference type="SUPFAM" id="SSF51445">
    <property type="entry name" value="(Trans)glycosidases"/>
    <property type="match status" value="1"/>
</dbReference>
<accession>A0ABY1PIZ9</accession>
<evidence type="ECO:0000256" key="3">
    <source>
        <dbReference type="RuleBase" id="RU361153"/>
    </source>
</evidence>